<evidence type="ECO:0000259" key="10">
    <source>
        <dbReference type="PROSITE" id="PS50213"/>
    </source>
</evidence>
<dbReference type="PROSITE" id="PS01186">
    <property type="entry name" value="EGF_2"/>
    <property type="match status" value="3"/>
</dbReference>
<evidence type="ECO:0000256" key="3">
    <source>
        <dbReference type="ARBA" id="ARBA00022692"/>
    </source>
</evidence>
<dbReference type="Pfam" id="PF12947">
    <property type="entry name" value="EGF_3"/>
    <property type="match status" value="3"/>
</dbReference>
<dbReference type="GO" id="GO:0005041">
    <property type="term" value="F:low-density lipoprotein particle receptor activity"/>
    <property type="evidence" value="ECO:0007669"/>
    <property type="project" value="TreeGrafter"/>
</dbReference>
<feature type="domain" description="FAS1" evidence="10">
    <location>
        <begin position="713"/>
        <end position="846"/>
    </location>
</feature>
<dbReference type="InterPro" id="IPR024731">
    <property type="entry name" value="NELL2-like_EGF"/>
</dbReference>
<feature type="domain" description="EGF-like" evidence="9">
    <location>
        <begin position="411"/>
        <end position="451"/>
    </location>
</feature>
<evidence type="ECO:0000256" key="5">
    <source>
        <dbReference type="ARBA" id="ARBA00023136"/>
    </source>
</evidence>
<gene>
    <name evidence="11" type="ORF">U0070_001421</name>
</gene>
<evidence type="ECO:0000313" key="11">
    <source>
        <dbReference type="EMBL" id="KAK7813715.1"/>
    </source>
</evidence>
<dbReference type="Pfam" id="PF02469">
    <property type="entry name" value="Fasciclin"/>
    <property type="match status" value="2"/>
</dbReference>
<dbReference type="GO" id="GO:0005509">
    <property type="term" value="F:calcium ion binding"/>
    <property type="evidence" value="ECO:0007669"/>
    <property type="project" value="InterPro"/>
</dbReference>
<keyword evidence="5" id="KW-0472">Membrane</keyword>
<dbReference type="PANTHER" id="PTHR24038:SF0">
    <property type="entry name" value="STABILIN-2"/>
    <property type="match status" value="1"/>
</dbReference>
<dbReference type="FunFam" id="2.10.25.10:FF:000708">
    <property type="entry name" value="Stabilin 2"/>
    <property type="match status" value="1"/>
</dbReference>
<dbReference type="InterPro" id="IPR001881">
    <property type="entry name" value="EGF-like_Ca-bd_dom"/>
</dbReference>
<dbReference type="SMART" id="SM00181">
    <property type="entry name" value="EGF"/>
    <property type="match status" value="4"/>
</dbReference>
<dbReference type="EMBL" id="JBBHLL010000132">
    <property type="protein sequence ID" value="KAK7813715.1"/>
    <property type="molecule type" value="Genomic_DNA"/>
</dbReference>
<dbReference type="SMART" id="SM00554">
    <property type="entry name" value="FAS1"/>
    <property type="match status" value="2"/>
</dbReference>
<dbReference type="Proteomes" id="UP001488838">
    <property type="component" value="Unassembled WGS sequence"/>
</dbReference>
<dbReference type="FunFam" id="2.30.180.10:FF:000017">
    <property type="entry name" value="Stabilin 2"/>
    <property type="match status" value="1"/>
</dbReference>
<organism evidence="11 12">
    <name type="scientific">Myodes glareolus</name>
    <name type="common">Bank vole</name>
    <name type="synonym">Clethrionomys glareolus</name>
    <dbReference type="NCBI Taxonomy" id="447135"/>
    <lineage>
        <taxon>Eukaryota</taxon>
        <taxon>Metazoa</taxon>
        <taxon>Chordata</taxon>
        <taxon>Craniata</taxon>
        <taxon>Vertebrata</taxon>
        <taxon>Euteleostomi</taxon>
        <taxon>Mammalia</taxon>
        <taxon>Eutheria</taxon>
        <taxon>Euarchontoglires</taxon>
        <taxon>Glires</taxon>
        <taxon>Rodentia</taxon>
        <taxon>Myomorpha</taxon>
        <taxon>Muroidea</taxon>
        <taxon>Cricetidae</taxon>
        <taxon>Arvicolinae</taxon>
        <taxon>Myodes</taxon>
    </lineage>
</organism>
<keyword evidence="7" id="KW-0325">Glycoprotein</keyword>
<keyword evidence="6 8" id="KW-1015">Disulfide bond</keyword>
<evidence type="ECO:0000256" key="7">
    <source>
        <dbReference type="ARBA" id="ARBA00023180"/>
    </source>
</evidence>
<dbReference type="SUPFAM" id="SSF57196">
    <property type="entry name" value="EGF/Laminin"/>
    <property type="match status" value="1"/>
</dbReference>
<dbReference type="SMART" id="SM00179">
    <property type="entry name" value="EGF_CA"/>
    <property type="match status" value="2"/>
</dbReference>
<reference evidence="11 12" key="1">
    <citation type="journal article" date="2023" name="bioRxiv">
        <title>Conserved and derived expression patterns and positive selection on dental genes reveal complex evolutionary context of ever-growing rodent molars.</title>
        <authorList>
            <person name="Calamari Z.T."/>
            <person name="Song A."/>
            <person name="Cohen E."/>
            <person name="Akter M."/>
            <person name="Roy R.D."/>
            <person name="Hallikas O."/>
            <person name="Christensen M.M."/>
            <person name="Li P."/>
            <person name="Marangoni P."/>
            <person name="Jernvall J."/>
            <person name="Klein O.D."/>
        </authorList>
    </citation>
    <scope>NUCLEOTIDE SEQUENCE [LARGE SCALE GENOMIC DNA]</scope>
    <source>
        <strain evidence="11">V071</strain>
    </source>
</reference>
<feature type="disulfide bond" evidence="8">
    <location>
        <begin position="441"/>
        <end position="450"/>
    </location>
</feature>
<dbReference type="InterPro" id="IPR036378">
    <property type="entry name" value="FAS1_dom_sf"/>
</dbReference>
<dbReference type="CDD" id="cd00054">
    <property type="entry name" value="EGF_CA"/>
    <property type="match status" value="1"/>
</dbReference>
<comment type="caution">
    <text evidence="11">The sequence shown here is derived from an EMBL/GenBank/DDBJ whole genome shotgun (WGS) entry which is preliminary data.</text>
</comment>
<dbReference type="GO" id="GO:0030169">
    <property type="term" value="F:low-density lipoprotein particle binding"/>
    <property type="evidence" value="ECO:0007669"/>
    <property type="project" value="TreeGrafter"/>
</dbReference>
<comment type="subcellular location">
    <subcellularLocation>
        <location evidence="1">Membrane</location>
        <topology evidence="1">Single-pass membrane protein</topology>
    </subcellularLocation>
</comment>
<feature type="domain" description="EGF-like" evidence="9">
    <location>
        <begin position="501"/>
        <end position="541"/>
    </location>
</feature>
<dbReference type="Gene3D" id="2.30.180.10">
    <property type="entry name" value="FAS1 domain"/>
    <property type="match status" value="2"/>
</dbReference>
<keyword evidence="2 8" id="KW-0245">EGF-like domain</keyword>
<dbReference type="PROSITE" id="PS50026">
    <property type="entry name" value="EGF_3"/>
    <property type="match status" value="3"/>
</dbReference>
<evidence type="ECO:0000256" key="2">
    <source>
        <dbReference type="ARBA" id="ARBA00022536"/>
    </source>
</evidence>
<dbReference type="PROSITE" id="PS50213">
    <property type="entry name" value="FAS1"/>
    <property type="match status" value="2"/>
</dbReference>
<comment type="caution">
    <text evidence="8">Lacks conserved residue(s) required for the propagation of feature annotation.</text>
</comment>
<proteinExistence type="predicted"/>
<evidence type="ECO:0000256" key="8">
    <source>
        <dbReference type="PROSITE-ProRule" id="PRU00076"/>
    </source>
</evidence>
<evidence type="ECO:0000259" key="9">
    <source>
        <dbReference type="PROSITE" id="PS50026"/>
    </source>
</evidence>
<dbReference type="SUPFAM" id="SSF82153">
    <property type="entry name" value="FAS1 domain"/>
    <property type="match status" value="2"/>
</dbReference>
<protein>
    <submittedName>
        <fullName evidence="11">Uncharacterized protein</fullName>
    </submittedName>
</protein>
<dbReference type="Pfam" id="PF24887">
    <property type="entry name" value="EGF_STAB1-2"/>
    <property type="match status" value="1"/>
</dbReference>
<dbReference type="FunFam" id="2.10.25.10:FF:000040">
    <property type="entry name" value="Stabilin 2"/>
    <property type="match status" value="1"/>
</dbReference>
<evidence type="ECO:0000313" key="12">
    <source>
        <dbReference type="Proteomes" id="UP001488838"/>
    </source>
</evidence>
<feature type="non-terminal residue" evidence="11">
    <location>
        <position position="846"/>
    </location>
</feature>
<accession>A0AAW0IHG2</accession>
<keyword evidence="3" id="KW-0812">Transmembrane</keyword>
<evidence type="ECO:0000256" key="6">
    <source>
        <dbReference type="ARBA" id="ARBA00023157"/>
    </source>
</evidence>
<dbReference type="GO" id="GO:0016020">
    <property type="term" value="C:membrane"/>
    <property type="evidence" value="ECO:0007669"/>
    <property type="project" value="UniProtKB-SubCell"/>
</dbReference>
<sequence length="846" mass="90274">MAGLILAIALHFCKDKASSGLLTQNAQEEQGHRAMAEALAMKAWKELEAAPAEPASAGQPVKPVRLTTCLGPAVRQCATVSTVCATAGSMVTGPVSASLRTGAPGVTNPSLSVRPCSARRTPDAHLPAKTELNSNANAFPITKATANTASSHCECKEHYRDFVPGVGCSMINVCESNNPCHKNANCSTVAPGQARTYAWPLSNLGPFTVLLPSDKGLKGFNVKELLMDNEAARYFVKLHIIAGQMSTRQMNDTDTFYTLTGKSGEIFNRDKLEVATLISTPHIRTMANQFVKFNITRNGRILVNDVAVEETEVAAKNGRIYMLTGVLVPPSIVPILPHRCDATKREMRLGTCVSCSLIRWSKCPANSEPMVLFTRNCVYKSRTGNLKSGCAQYCNATMKIPKCCSGFFGPDCNPCPGGFLNPCSGNGQCIDGLSGNGTCICEDGFQGSRCQFCSDPNRYGPRCNRTCLCVHGACDNRIDSDGACLSGTCREGTSGRFCDKKPSACGPFVQLCHIHATCEYSDGTASCVCNEGYEGDGTLCSKKDPCVGSTSRGGCSPNAECIRTGTGAHVCVCQQGWTGDGRDCVVINNCLLPGRGGCHDNATCLYVGPGQVVSFFPYTVVINCSFIRSLSAADVKMVSSYYVAAIAILYRLAIDSPHGAIIPSVFLELQNECECKKGFRGNGIDCESVISCLEQAEKCHPLATCQADASGVWSCVCQEGYEGNGLLCYGNVLMDASLQSMLSATPNLTVLVPSRQAIEDMDKNERTFWLSRNNMPALIKYHTIRGTYGGANLQNLSSSDMLATSLQGSFLHLDKADGLQNITIEGASIVDGDNAATNGVIHVINK</sequence>
<dbReference type="PANTHER" id="PTHR24038">
    <property type="entry name" value="STABILIN"/>
    <property type="match status" value="1"/>
</dbReference>
<dbReference type="InterPro" id="IPR000782">
    <property type="entry name" value="FAS1_domain"/>
</dbReference>
<dbReference type="Gene3D" id="2.10.25.10">
    <property type="entry name" value="Laminin"/>
    <property type="match status" value="4"/>
</dbReference>
<evidence type="ECO:0000256" key="4">
    <source>
        <dbReference type="ARBA" id="ARBA00022989"/>
    </source>
</evidence>
<feature type="domain" description="FAS1" evidence="10">
    <location>
        <begin position="167"/>
        <end position="327"/>
    </location>
</feature>
<feature type="domain" description="EGF-like" evidence="9">
    <location>
        <begin position="542"/>
        <end position="585"/>
    </location>
</feature>
<dbReference type="AlphaFoldDB" id="A0AAW0IHG2"/>
<evidence type="ECO:0000256" key="1">
    <source>
        <dbReference type="ARBA" id="ARBA00004167"/>
    </source>
</evidence>
<dbReference type="InterPro" id="IPR000742">
    <property type="entry name" value="EGF"/>
</dbReference>
<keyword evidence="12" id="KW-1185">Reference proteome</keyword>
<dbReference type="PROSITE" id="PS00022">
    <property type="entry name" value="EGF_1"/>
    <property type="match status" value="1"/>
</dbReference>
<keyword evidence="4" id="KW-1133">Transmembrane helix</keyword>
<name>A0AAW0IHG2_MYOGA</name>
<dbReference type="InterPro" id="IPR056806">
    <property type="entry name" value="EGF_STAB1-2"/>
</dbReference>